<feature type="region of interest" description="Disordered" evidence="5">
    <location>
        <begin position="810"/>
        <end position="848"/>
    </location>
</feature>
<evidence type="ECO:0000256" key="1">
    <source>
        <dbReference type="ARBA" id="ARBA00005358"/>
    </source>
</evidence>
<dbReference type="InterPro" id="IPR001478">
    <property type="entry name" value="PDZ"/>
</dbReference>
<feature type="region of interest" description="Disordered" evidence="5">
    <location>
        <begin position="650"/>
        <end position="675"/>
    </location>
</feature>
<dbReference type="GO" id="GO:0030010">
    <property type="term" value="P:establishment of cell polarity"/>
    <property type="evidence" value="ECO:0007669"/>
    <property type="project" value="TreeGrafter"/>
</dbReference>
<feature type="compositionally biased region" description="Low complexity" evidence="5">
    <location>
        <begin position="834"/>
        <end position="847"/>
    </location>
</feature>
<dbReference type="SUPFAM" id="SSF50156">
    <property type="entry name" value="PDZ domain-like"/>
    <property type="match status" value="3"/>
</dbReference>
<feature type="region of interest" description="Disordered" evidence="5">
    <location>
        <begin position="1113"/>
        <end position="1135"/>
    </location>
</feature>
<comment type="similarity">
    <text evidence="1">Belongs to the PAR3 family.</text>
</comment>
<reference evidence="7 8" key="1">
    <citation type="journal article" date="2022" name="Nat. Ecol. Evol.">
        <title>A masculinizing supergene underlies an exaggerated male reproductive morph in a spider.</title>
        <authorList>
            <person name="Hendrickx F."/>
            <person name="De Corte Z."/>
            <person name="Sonet G."/>
            <person name="Van Belleghem S.M."/>
            <person name="Kostlbacher S."/>
            <person name="Vangestel C."/>
        </authorList>
    </citation>
    <scope>NUCLEOTIDE SEQUENCE [LARGE SCALE GENOMIC DNA]</scope>
    <source>
        <strain evidence="7">W744_W776</strain>
    </source>
</reference>
<feature type="compositionally biased region" description="Polar residues" evidence="5">
    <location>
        <begin position="1158"/>
        <end position="1169"/>
    </location>
</feature>
<evidence type="ECO:0000256" key="3">
    <source>
        <dbReference type="ARBA" id="ARBA00022737"/>
    </source>
</evidence>
<dbReference type="GO" id="GO:0045197">
    <property type="term" value="P:establishment or maintenance of epithelial cell apical/basal polarity"/>
    <property type="evidence" value="ECO:0007669"/>
    <property type="project" value="TreeGrafter"/>
</dbReference>
<feature type="region of interest" description="Disordered" evidence="5">
    <location>
        <begin position="1149"/>
        <end position="1184"/>
    </location>
</feature>
<feature type="compositionally biased region" description="Polar residues" evidence="5">
    <location>
        <begin position="960"/>
        <end position="971"/>
    </location>
</feature>
<proteinExistence type="inferred from homology"/>
<evidence type="ECO:0000313" key="7">
    <source>
        <dbReference type="EMBL" id="KAG8199748.1"/>
    </source>
</evidence>
<dbReference type="GO" id="GO:0005938">
    <property type="term" value="C:cell cortex"/>
    <property type="evidence" value="ECO:0007669"/>
    <property type="project" value="TreeGrafter"/>
</dbReference>
<feature type="region of interest" description="Disordered" evidence="5">
    <location>
        <begin position="952"/>
        <end position="972"/>
    </location>
</feature>
<feature type="region of interest" description="Disordered" evidence="5">
    <location>
        <begin position="191"/>
        <end position="214"/>
    </location>
</feature>
<dbReference type="AlphaFoldDB" id="A0AAV6VUM9"/>
<feature type="compositionally biased region" description="Acidic residues" evidence="5">
    <location>
        <begin position="149"/>
        <end position="159"/>
    </location>
</feature>
<gene>
    <name evidence="7" type="ORF">JTE90_000841</name>
</gene>
<dbReference type="PROSITE" id="PS50106">
    <property type="entry name" value="PDZ"/>
    <property type="match status" value="3"/>
</dbReference>
<accession>A0AAV6VUM9</accession>
<dbReference type="SMART" id="SM00228">
    <property type="entry name" value="PDZ"/>
    <property type="match status" value="3"/>
</dbReference>
<dbReference type="GO" id="GO:0007155">
    <property type="term" value="P:cell adhesion"/>
    <property type="evidence" value="ECO:0007669"/>
    <property type="project" value="TreeGrafter"/>
</dbReference>
<dbReference type="GO" id="GO:0051301">
    <property type="term" value="P:cell division"/>
    <property type="evidence" value="ECO:0007669"/>
    <property type="project" value="UniProtKB-KW"/>
</dbReference>
<dbReference type="GO" id="GO:0016324">
    <property type="term" value="C:apical plasma membrane"/>
    <property type="evidence" value="ECO:0007669"/>
    <property type="project" value="TreeGrafter"/>
</dbReference>
<dbReference type="Pfam" id="PF12053">
    <property type="entry name" value="Par3_HAL_N_term"/>
    <property type="match status" value="1"/>
</dbReference>
<feature type="region of interest" description="Disordered" evidence="5">
    <location>
        <begin position="148"/>
        <end position="174"/>
    </location>
</feature>
<dbReference type="Gene3D" id="3.10.20.90">
    <property type="entry name" value="Phosphatidylinositol 3-kinase Catalytic Subunit, Chain A, domain 1"/>
    <property type="match status" value="1"/>
</dbReference>
<dbReference type="InterPro" id="IPR036034">
    <property type="entry name" value="PDZ_sf"/>
</dbReference>
<feature type="region of interest" description="Disordered" evidence="5">
    <location>
        <begin position="612"/>
        <end position="636"/>
    </location>
</feature>
<sequence length="1184" mass="131389">MSVDSWVTIHTLKLLSDGGILDPDDKLNDVADDREQITAVFDEELSSYLMHNGGDGTSASSVGTESPDLFRNGDLLSMPLRKPAYAGSQLEIKEEKITAEISPFLPLHVRRGSEPALNRLSPSLLLPSCKRWSAAVLASDDCFKRLNSEGEEQSEDEIPQGEREDGSGEEKSASFQGYLWNPEPCLSVDQRKEPLGGPIISPRHSTSEADESDCSTFSLPKVQIMKLKNEDGPLGIEIVPADKSPDKYKCVKIQHIVPGGRIDRDGRFDVGDHITEINGLKLNKDSYQNANEILKDAMKAPELSIHCIKGKSLQHTNCTNKQPPPPTLPKPLLPTNKVESDCDKNTVLAEKASTVPNIPITTPTKNFLANVLLHKGTPGHSSIRKVGRRILVHLTKGPEGLGFSITSKDPNNSPPFFIKNILPAGAAVDDGRLKTGDKLLEVNKLDVSNLTQNEVLTILRKIPFGDVVELVISRQDIDLSPSPSLPRQLPPEKGEEEIGIVPWKRRDVFTYEVPLNDTGSAGLGVSVKGKTSNTAKGPVDMGIFLKNIFHGGAAHKDGRLRNNDQLLNVNGISLLSMTNGQAMETLRRAMIQNEGPNNAIILTVSRRVSSKSCENLTDNGESSGHDRSDSLLSESGDSFYVSNENISLQNQETCPNPENNTKFNGATPDTSTSDHSTMTVIFRTPNNKGTDVPVSKLVDISPEDEKPTQNELQQQKFVSDLISLSEENAIKNYDTLESFKGNGSLRSHNKTFSNLTEVDLYNSSASETEREPEARYCDTQMSFRETTKRKRFPGDRNDYFRRNGLSRQSMPEKKLSWVPPRNQCLTNGSMRDTSISSPQSPRQPVQSHDYSERIEIREMPVDVGPVESSFSSLKAEKMHRAQVQSCNMVVERIHQTPAFFYPKCCWSCNSPDCPYHAVPTTESTGFDEVTAQVGPSLGLYKSSSLESLQTMLHEKRKQSLHSPGGNTSRGCNESFRAAVDKSFEAVDDNADSSDKPQHPTLKHHTRAKTENAEKKDSKSNKKKGLFRGLGSVFRFGKSSKKGKEIPSTSCKTAQSELVNLQSPDVDQIEHERTQTHPKSPASRATSFTFPRLKVQHDPAQQSRQDRMTALRMEHQKRHRQRNGFYPQEDREESYERNTADIVDVAMVNRPLPPLPHQTPKSTPQRNTIELSPKSKDFEIYKEMS</sequence>
<feature type="compositionally biased region" description="Basic and acidic residues" evidence="5">
    <location>
        <begin position="1172"/>
        <end position="1184"/>
    </location>
</feature>
<feature type="compositionally biased region" description="Basic and acidic residues" evidence="5">
    <location>
        <begin position="1007"/>
        <end position="1019"/>
    </location>
</feature>
<protein>
    <recommendedName>
        <fullName evidence="6">PDZ domain-containing protein</fullName>
    </recommendedName>
</protein>
<dbReference type="InterPro" id="IPR021922">
    <property type="entry name" value="Par3/HAL_N"/>
</dbReference>
<comment type="caution">
    <text evidence="7">The sequence shown here is derived from an EMBL/GenBank/DDBJ whole genome shotgun (WGS) entry which is preliminary data.</text>
</comment>
<feature type="non-terminal residue" evidence="7">
    <location>
        <position position="1184"/>
    </location>
</feature>
<keyword evidence="2" id="KW-0132">Cell division</keyword>
<keyword evidence="8" id="KW-1185">Reference proteome</keyword>
<dbReference type="GO" id="GO:0051660">
    <property type="term" value="P:establishment of centrosome localization"/>
    <property type="evidence" value="ECO:0007669"/>
    <property type="project" value="TreeGrafter"/>
</dbReference>
<feature type="compositionally biased region" description="Basic and acidic residues" evidence="5">
    <location>
        <begin position="792"/>
        <end position="801"/>
    </location>
</feature>
<dbReference type="InterPro" id="IPR052213">
    <property type="entry name" value="PAR3"/>
</dbReference>
<keyword evidence="4" id="KW-0131">Cell cycle</keyword>
<dbReference type="GO" id="GO:0000226">
    <property type="term" value="P:microtubule cytoskeleton organization"/>
    <property type="evidence" value="ECO:0007669"/>
    <property type="project" value="TreeGrafter"/>
</dbReference>
<evidence type="ECO:0000256" key="2">
    <source>
        <dbReference type="ARBA" id="ARBA00022618"/>
    </source>
</evidence>
<feature type="compositionally biased region" description="Polar residues" evidence="5">
    <location>
        <begin position="823"/>
        <end position="833"/>
    </location>
</feature>
<feature type="domain" description="PDZ" evidence="6">
    <location>
        <begin position="512"/>
        <end position="589"/>
    </location>
</feature>
<dbReference type="CDD" id="cd23058">
    <property type="entry name" value="PDZ2_Par3-like"/>
    <property type="match status" value="1"/>
</dbReference>
<dbReference type="GO" id="GO:0008104">
    <property type="term" value="P:intracellular protein localization"/>
    <property type="evidence" value="ECO:0007669"/>
    <property type="project" value="TreeGrafter"/>
</dbReference>
<dbReference type="PANTHER" id="PTHR16484">
    <property type="entry name" value="PARTITIONING DEFECTIVE 3 RELATED"/>
    <property type="match status" value="1"/>
</dbReference>
<feature type="domain" description="PDZ" evidence="6">
    <location>
        <begin position="391"/>
        <end position="461"/>
    </location>
</feature>
<feature type="compositionally biased region" description="Basic and acidic residues" evidence="5">
    <location>
        <begin position="160"/>
        <end position="172"/>
    </location>
</feature>
<feature type="compositionally biased region" description="Polar residues" evidence="5">
    <location>
        <begin position="612"/>
        <end position="622"/>
    </location>
</feature>
<evidence type="ECO:0000259" key="6">
    <source>
        <dbReference type="PROSITE" id="PS50106"/>
    </source>
</evidence>
<keyword evidence="3" id="KW-0677">Repeat</keyword>
<evidence type="ECO:0000313" key="8">
    <source>
        <dbReference type="Proteomes" id="UP000827092"/>
    </source>
</evidence>
<dbReference type="Gene3D" id="2.30.42.10">
    <property type="match status" value="3"/>
</dbReference>
<dbReference type="Proteomes" id="UP000827092">
    <property type="component" value="Unassembled WGS sequence"/>
</dbReference>
<dbReference type="Pfam" id="PF00595">
    <property type="entry name" value="PDZ"/>
    <property type="match status" value="3"/>
</dbReference>
<dbReference type="EMBL" id="JAFNEN010000024">
    <property type="protein sequence ID" value="KAG8199748.1"/>
    <property type="molecule type" value="Genomic_DNA"/>
</dbReference>
<feature type="domain" description="PDZ" evidence="6">
    <location>
        <begin position="221"/>
        <end position="305"/>
    </location>
</feature>
<dbReference type="CDD" id="cd23059">
    <property type="entry name" value="PDZ3_Par3-like"/>
    <property type="match status" value="1"/>
</dbReference>
<feature type="region of interest" description="Disordered" evidence="5">
    <location>
        <begin position="786"/>
        <end position="805"/>
    </location>
</feature>
<name>A0AAV6VUM9_9ARAC</name>
<dbReference type="GO" id="GO:0035091">
    <property type="term" value="F:phosphatidylinositol binding"/>
    <property type="evidence" value="ECO:0007669"/>
    <property type="project" value="TreeGrafter"/>
</dbReference>
<organism evidence="7 8">
    <name type="scientific">Oedothorax gibbosus</name>
    <dbReference type="NCBI Taxonomy" id="931172"/>
    <lineage>
        <taxon>Eukaryota</taxon>
        <taxon>Metazoa</taxon>
        <taxon>Ecdysozoa</taxon>
        <taxon>Arthropoda</taxon>
        <taxon>Chelicerata</taxon>
        <taxon>Arachnida</taxon>
        <taxon>Araneae</taxon>
        <taxon>Araneomorphae</taxon>
        <taxon>Entelegynae</taxon>
        <taxon>Araneoidea</taxon>
        <taxon>Linyphiidae</taxon>
        <taxon>Erigoninae</taxon>
        <taxon>Oedothorax</taxon>
    </lineage>
</organism>
<dbReference type="GO" id="GO:0043296">
    <property type="term" value="C:apical junction complex"/>
    <property type="evidence" value="ECO:0007669"/>
    <property type="project" value="TreeGrafter"/>
</dbReference>
<feature type="region of interest" description="Disordered" evidence="5">
    <location>
        <begin position="987"/>
        <end position="1025"/>
    </location>
</feature>
<evidence type="ECO:0000256" key="4">
    <source>
        <dbReference type="ARBA" id="ARBA00023306"/>
    </source>
</evidence>
<dbReference type="PANTHER" id="PTHR16484:SF17">
    <property type="entry name" value="BAZOOKA, ISOFORM B"/>
    <property type="match status" value="1"/>
</dbReference>
<evidence type="ECO:0000256" key="5">
    <source>
        <dbReference type="SAM" id="MobiDB-lite"/>
    </source>
</evidence>
<dbReference type="GO" id="GO:0005912">
    <property type="term" value="C:adherens junction"/>
    <property type="evidence" value="ECO:0007669"/>
    <property type="project" value="TreeGrafter"/>
</dbReference>